<protein>
    <recommendedName>
        <fullName evidence="12">Fibronectin type-III domain-containing protein</fullName>
    </recommendedName>
</protein>
<dbReference type="OrthoDB" id="9897281at2759"/>
<feature type="domain" description="Fibronectin type-III" evidence="12">
    <location>
        <begin position="159"/>
        <end position="250"/>
    </location>
</feature>
<dbReference type="GO" id="GO:0005886">
    <property type="term" value="C:plasma membrane"/>
    <property type="evidence" value="ECO:0007669"/>
    <property type="project" value="UniProtKB-ARBA"/>
</dbReference>
<evidence type="ECO:0000256" key="5">
    <source>
        <dbReference type="ARBA" id="ARBA00022737"/>
    </source>
</evidence>
<evidence type="ECO:0000256" key="4">
    <source>
        <dbReference type="ARBA" id="ARBA00022729"/>
    </source>
</evidence>
<comment type="subcellular location">
    <subcellularLocation>
        <location evidence="1">Membrane</location>
        <topology evidence="1">Single-pass type I membrane protein</topology>
    </subcellularLocation>
</comment>
<evidence type="ECO:0000256" key="7">
    <source>
        <dbReference type="ARBA" id="ARBA00023136"/>
    </source>
</evidence>
<keyword evidence="7 11" id="KW-0472">Membrane</keyword>
<keyword evidence="14" id="KW-1185">Reference proteome</keyword>
<feature type="transmembrane region" description="Helical" evidence="11">
    <location>
        <begin position="446"/>
        <end position="463"/>
    </location>
</feature>
<evidence type="ECO:0000256" key="8">
    <source>
        <dbReference type="ARBA" id="ARBA00023170"/>
    </source>
</evidence>
<keyword evidence="6 11" id="KW-1133">Transmembrane helix</keyword>
<dbReference type="SUPFAM" id="SSF49265">
    <property type="entry name" value="Fibronectin type III"/>
    <property type="match status" value="3"/>
</dbReference>
<dbReference type="Gene3D" id="2.60.40.10">
    <property type="entry name" value="Immunoglobulins"/>
    <property type="match status" value="5"/>
</dbReference>
<accession>A0A8T3D7T8</accession>
<keyword evidence="5" id="KW-0677">Repeat</keyword>
<comment type="similarity">
    <text evidence="2">Belongs to the type I cytokine receptor family. Type 2 subfamily.</text>
</comment>
<keyword evidence="4" id="KW-0732">Signal</keyword>
<proteinExistence type="inferred from homology"/>
<dbReference type="SMART" id="SM00060">
    <property type="entry name" value="FN3"/>
    <property type="match status" value="3"/>
</dbReference>
<dbReference type="InterPro" id="IPR052672">
    <property type="entry name" value="Type1_Cytokine_Rcpt_Type2"/>
</dbReference>
<reference evidence="13" key="1">
    <citation type="submission" date="2021-01" db="EMBL/GenBank/DDBJ databases">
        <authorList>
            <person name="Zahm M."/>
            <person name="Roques C."/>
            <person name="Cabau C."/>
            <person name="Klopp C."/>
            <person name="Donnadieu C."/>
            <person name="Jouanno E."/>
            <person name="Lampietro C."/>
            <person name="Louis A."/>
            <person name="Herpin A."/>
            <person name="Echchiki A."/>
            <person name="Berthelot C."/>
            <person name="Parey E."/>
            <person name="Roest-Crollius H."/>
            <person name="Braasch I."/>
            <person name="Postlethwait J."/>
            <person name="Bobe J."/>
            <person name="Montfort J."/>
            <person name="Bouchez O."/>
            <person name="Begum T."/>
            <person name="Mejri S."/>
            <person name="Adams A."/>
            <person name="Chen W.-J."/>
            <person name="Guiguen Y."/>
        </authorList>
    </citation>
    <scope>NUCLEOTIDE SEQUENCE</scope>
    <source>
        <tissue evidence="13">Blood</tissue>
    </source>
</reference>
<feature type="region of interest" description="Disordered" evidence="10">
    <location>
        <begin position="500"/>
        <end position="533"/>
    </location>
</feature>
<evidence type="ECO:0000313" key="14">
    <source>
        <dbReference type="Proteomes" id="UP000829720"/>
    </source>
</evidence>
<evidence type="ECO:0000256" key="3">
    <source>
        <dbReference type="ARBA" id="ARBA00022692"/>
    </source>
</evidence>
<organism evidence="13 14">
    <name type="scientific">Albula goreensis</name>
    <dbReference type="NCBI Taxonomy" id="1534307"/>
    <lineage>
        <taxon>Eukaryota</taxon>
        <taxon>Metazoa</taxon>
        <taxon>Chordata</taxon>
        <taxon>Craniata</taxon>
        <taxon>Vertebrata</taxon>
        <taxon>Euteleostomi</taxon>
        <taxon>Actinopterygii</taxon>
        <taxon>Neopterygii</taxon>
        <taxon>Teleostei</taxon>
        <taxon>Albuliformes</taxon>
        <taxon>Albulidae</taxon>
        <taxon>Albula</taxon>
    </lineage>
</organism>
<evidence type="ECO:0000313" key="13">
    <source>
        <dbReference type="EMBL" id="KAI1892132.1"/>
    </source>
</evidence>
<sequence>MFHPEEFCTHQLRLEKGRETHLPTSYTAAFQFKNGTQFFHQRAHNGSFLYVPRSLFDVGVEYGLSVRARNDLGETVSDMILLSINSIVIPSTPNHYGHTEFWGNELSQGVVLLEDLKPLSRYEVQIKACSIGEKPKCSQWSPPVQYTSPGTAPSRKLDVWRILKGIQEDRMRTVTVLWKPLPADDFRGVLLGYDLEYQERGRTQVVTYPANATERTLRVSPDVSRIAVRAITSAGTSPPAELLIAQTVGLPAPSMRDVVAMGEGSVLLTWDAYRHREEAASGYVLQWQSRAHDMQWKRLAAENFSTHIEGLEPGVRFNISLYAVVSMGTSIPATCQAYSREERPLSGPKPLLQKIEATRIFIEWEELRLDQRRGFIKSYTIYMRKHSTEQRLMRAGSMSRQMWLDDLDDAFDLHISASNSAGEGPLGEGVFCQLQGSPKDGSSTQLVLVIVVPLVFLANLMWWDCVQRRIKRTCTTFGPYWLFEEFPNVDNSTATQLLQEKERNNSDSSWRSVYEDPPITPVEDVPAEGTDWHPDTRVEERAGVGAGGTPSPMEAEMGAILEEEHAYRPQIATAEDVDYTEEEDNPWGFPPHPGDAVIPEDAAYSPHTSGLLRNWLCDVNQDSGCLHFKGPSQTLLAVRSWQTEGLAGPSNGPEDLHLGQTLLPDHLLGCLRGAVTEPPPSTSYFPEGIMLHVAQNNG</sequence>
<evidence type="ECO:0000259" key="12">
    <source>
        <dbReference type="PROSITE" id="PS50853"/>
    </source>
</evidence>
<keyword evidence="9" id="KW-0325">Glycoprotein</keyword>
<keyword evidence="3 11" id="KW-0812">Transmembrane</keyword>
<dbReference type="Proteomes" id="UP000829720">
    <property type="component" value="Unassembled WGS sequence"/>
</dbReference>
<dbReference type="Pfam" id="PF00041">
    <property type="entry name" value="fn3"/>
    <property type="match status" value="1"/>
</dbReference>
<gene>
    <name evidence="13" type="ORF">AGOR_G00150810</name>
</gene>
<dbReference type="PROSITE" id="PS50853">
    <property type="entry name" value="FN3"/>
    <property type="match status" value="2"/>
</dbReference>
<feature type="domain" description="Fibronectin type-III" evidence="12">
    <location>
        <begin position="252"/>
        <end position="344"/>
    </location>
</feature>
<dbReference type="PANTHER" id="PTHR48423:SF2">
    <property type="entry name" value="INTERLEUKIN-12 RECEPTOR SUBUNIT BETA-2"/>
    <property type="match status" value="1"/>
</dbReference>
<dbReference type="CDD" id="cd00063">
    <property type="entry name" value="FN3"/>
    <property type="match status" value="2"/>
</dbReference>
<evidence type="ECO:0000256" key="1">
    <source>
        <dbReference type="ARBA" id="ARBA00004479"/>
    </source>
</evidence>
<dbReference type="InterPro" id="IPR003961">
    <property type="entry name" value="FN3_dom"/>
</dbReference>
<dbReference type="PANTHER" id="PTHR48423">
    <property type="entry name" value="INTERLEUKIN-27 RECEPTOR SUBUNIT ALPHA"/>
    <property type="match status" value="1"/>
</dbReference>
<name>A0A8T3D7T8_9TELE</name>
<dbReference type="InterPro" id="IPR036116">
    <property type="entry name" value="FN3_sf"/>
</dbReference>
<evidence type="ECO:0000256" key="6">
    <source>
        <dbReference type="ARBA" id="ARBA00022989"/>
    </source>
</evidence>
<comment type="caution">
    <text evidence="13">The sequence shown here is derived from an EMBL/GenBank/DDBJ whole genome shotgun (WGS) entry which is preliminary data.</text>
</comment>
<evidence type="ECO:0000256" key="10">
    <source>
        <dbReference type="SAM" id="MobiDB-lite"/>
    </source>
</evidence>
<dbReference type="AlphaFoldDB" id="A0A8T3D7T8"/>
<dbReference type="InterPro" id="IPR013783">
    <property type="entry name" value="Ig-like_fold"/>
</dbReference>
<dbReference type="EMBL" id="JAERUA010000013">
    <property type="protein sequence ID" value="KAI1892132.1"/>
    <property type="molecule type" value="Genomic_DNA"/>
</dbReference>
<evidence type="ECO:0000256" key="2">
    <source>
        <dbReference type="ARBA" id="ARBA00008921"/>
    </source>
</evidence>
<evidence type="ECO:0000256" key="11">
    <source>
        <dbReference type="SAM" id="Phobius"/>
    </source>
</evidence>
<keyword evidence="8" id="KW-0675">Receptor</keyword>
<evidence type="ECO:0000256" key="9">
    <source>
        <dbReference type="ARBA" id="ARBA00023180"/>
    </source>
</evidence>